<dbReference type="EMBL" id="CAMGZC010000116">
    <property type="protein sequence ID" value="CAI0643638.1"/>
    <property type="molecule type" value="Genomic_DNA"/>
</dbReference>
<protein>
    <recommendedName>
        <fullName evidence="1">Heterokaryon incompatibility domain-containing protein</fullName>
    </recommendedName>
</protein>
<gene>
    <name evidence="2" type="ORF">CGXH109_LOCUS27314</name>
</gene>
<evidence type="ECO:0000259" key="1">
    <source>
        <dbReference type="Pfam" id="PF06985"/>
    </source>
</evidence>
<dbReference type="InterPro" id="IPR010730">
    <property type="entry name" value="HET"/>
</dbReference>
<name>A0A9W4RLQ0_9PEZI</name>
<organism evidence="2 3">
    <name type="scientific">Colletotrichum noveboracense</name>
    <dbReference type="NCBI Taxonomy" id="2664923"/>
    <lineage>
        <taxon>Eukaryota</taxon>
        <taxon>Fungi</taxon>
        <taxon>Dikarya</taxon>
        <taxon>Ascomycota</taxon>
        <taxon>Pezizomycotina</taxon>
        <taxon>Sordariomycetes</taxon>
        <taxon>Hypocreomycetidae</taxon>
        <taxon>Glomerellales</taxon>
        <taxon>Glomerellaceae</taxon>
        <taxon>Colletotrichum</taxon>
        <taxon>Colletotrichum gloeosporioides species complex</taxon>
    </lineage>
</organism>
<dbReference type="AlphaFoldDB" id="A0A9W4RLQ0"/>
<comment type="caution">
    <text evidence="2">The sequence shown here is derived from an EMBL/GenBank/DDBJ whole genome shotgun (WGS) entry which is preliminary data.</text>
</comment>
<keyword evidence="3" id="KW-1185">Reference proteome</keyword>
<dbReference type="PANTHER" id="PTHR33112:SF10">
    <property type="entry name" value="TOL"/>
    <property type="match status" value="1"/>
</dbReference>
<feature type="domain" description="Heterokaryon incompatibility" evidence="1">
    <location>
        <begin position="4"/>
        <end position="117"/>
    </location>
</feature>
<reference evidence="2" key="1">
    <citation type="submission" date="2022-08" db="EMBL/GenBank/DDBJ databases">
        <authorList>
            <person name="Giroux E."/>
            <person name="Giroux E."/>
        </authorList>
    </citation>
    <scope>NUCLEOTIDE SEQUENCE</scope>
    <source>
        <strain evidence="2">H1091258</strain>
    </source>
</reference>
<evidence type="ECO:0000313" key="2">
    <source>
        <dbReference type="EMBL" id="CAI0643638.1"/>
    </source>
</evidence>
<accession>A0A9W4RLQ0</accession>
<dbReference type="Pfam" id="PF06985">
    <property type="entry name" value="HET"/>
    <property type="match status" value="1"/>
</dbReference>
<dbReference type="Proteomes" id="UP001152533">
    <property type="component" value="Unassembled WGS sequence"/>
</dbReference>
<dbReference type="PANTHER" id="PTHR33112">
    <property type="entry name" value="DOMAIN PROTEIN, PUTATIVE-RELATED"/>
    <property type="match status" value="1"/>
</dbReference>
<evidence type="ECO:0000313" key="3">
    <source>
        <dbReference type="Proteomes" id="UP001152533"/>
    </source>
</evidence>
<proteinExistence type="predicted"/>
<sequence>MYIAVELGIHYVWIDSLCIIQDCQNDWARESGRMGDVYRYGEFNIAATGYDNGESGLFGRRDAIPSNHFPVYLNSKFVNWSHVEYNFNGFYISANEFGLHKFIVNSPLNSRGWVAQERTLSPATVHYTPKEVWWECSDITANETMPSGLENWNKEGDWSTGHLRSLEGVEKEEIHNFWRRFILFFANTKLTFDEDRLPAVAGIARILSDMLNEKYIAGVWENDIARSLAWACRSDISIPSTQLVPSWSWASVCGTIGGNHFRPRSSAQVLSCVEIEALFEVDGISSDLEQTSLERSSVRALSVRGPLRKLPHDLSVMFGERTKTVNRIDVEEDKDHIIPWVEAGGKVADEHIVSGLLLQHVPEARESNTFRRSGLVEFYFKDLERLEEYLGILQKDGKYQPSLRFAESGVQDVILI</sequence>